<feature type="compositionally biased region" description="Low complexity" evidence="1">
    <location>
        <begin position="56"/>
        <end position="68"/>
    </location>
</feature>
<sequence length="620" mass="68823">MANDGEFCIPALRLPADLDLDPDPGSGSDTITDAYPGDSPDLTRDLTGLSPPPRSAPNLSSLSKPPNSFHLLPTISNVGADPCASLAPAQADYFSFDPAEQGIHTRATDKLNADLFHAPGPDPGPNSDPDHLRKRADDERSRRRPSLLPPRNSLPPPPRIRSASSSAPNTARDLGSRALSAQSSRSILLSPGQSTAATAHTCTCSHPHRHSHRSKSESRIDFSLPLSPPLPVPVLADRPSSYMYAGSDASPGAATVIARERHRSAALSKLEANANDHTMTHDDMTCPHRPRLAASTSVRPSFLSIDTSHVHHLLRKDGHSSSSSSPLETSKTSRFKTPRTPKFVQHTINHLTLKDHNPLRTRFAQMAVPTHVHLPTPILPIIHLLLIIAHLVLSALIPYMLVKWFVQPLVLWVIAVVTIALECFYLVPGTVLEFIGLLRRRPIESAWLQSGVNLVIMILALAPHSLTVFLLFTANQVPECPSAILYKPPKVANFETHLRWSTCSVLPRVTMMGLVNLVVLLCEIIVTSFAVGLDYRIQRKEERRHSKILARESTADMQLDDKEVKKKRRRTWWRETPEERANNSVKIRRRRWTTGVGRLLWDIEGFVHRRKAKQREERAK</sequence>
<name>A0A1B9H453_9TREE</name>
<keyword evidence="2" id="KW-0472">Membrane</keyword>
<evidence type="ECO:0000313" key="3">
    <source>
        <dbReference type="EMBL" id="OCF38054.1"/>
    </source>
</evidence>
<dbReference type="OrthoDB" id="2565110at2759"/>
<feature type="compositionally biased region" description="Basic and acidic residues" evidence="1">
    <location>
        <begin position="128"/>
        <end position="141"/>
    </location>
</feature>
<keyword evidence="2" id="KW-1133">Transmembrane helix</keyword>
<feature type="transmembrane region" description="Helical" evidence="2">
    <location>
        <begin position="514"/>
        <end position="535"/>
    </location>
</feature>
<feature type="region of interest" description="Disordered" evidence="1">
    <location>
        <begin position="314"/>
        <end position="338"/>
    </location>
</feature>
<feature type="region of interest" description="Disordered" evidence="1">
    <location>
        <begin position="15"/>
        <end position="74"/>
    </location>
</feature>
<reference evidence="4" key="2">
    <citation type="submission" date="2013-12" db="EMBL/GenBank/DDBJ databases">
        <title>Evolution of pathogenesis and genome organization in the Tremellales.</title>
        <authorList>
            <person name="Cuomo C."/>
            <person name="Litvintseva A."/>
            <person name="Heitman J."/>
            <person name="Chen Y."/>
            <person name="Sun S."/>
            <person name="Springer D."/>
            <person name="Dromer F."/>
            <person name="Young S."/>
            <person name="Zeng Q."/>
            <person name="Chapman S."/>
            <person name="Gujja S."/>
            <person name="Saif S."/>
            <person name="Birren B."/>
        </authorList>
    </citation>
    <scope>NUCLEOTIDE SEQUENCE [LARGE SCALE GENOMIC DNA]</scope>
    <source>
        <strain evidence="4">BCC8398</strain>
    </source>
</reference>
<feature type="transmembrane region" description="Helical" evidence="2">
    <location>
        <begin position="450"/>
        <end position="472"/>
    </location>
</feature>
<feature type="compositionally biased region" description="Polar residues" evidence="1">
    <location>
        <begin position="179"/>
        <end position="193"/>
    </location>
</feature>
<feature type="region of interest" description="Disordered" evidence="1">
    <location>
        <begin position="113"/>
        <end position="222"/>
    </location>
</feature>
<evidence type="ECO:0000256" key="2">
    <source>
        <dbReference type="SAM" id="Phobius"/>
    </source>
</evidence>
<keyword evidence="2" id="KW-0812">Transmembrane</keyword>
<protein>
    <submittedName>
        <fullName evidence="3">Uncharacterized protein</fullName>
    </submittedName>
</protein>
<keyword evidence="4" id="KW-1185">Reference proteome</keyword>
<dbReference type="Proteomes" id="UP000092666">
    <property type="component" value="Unassembled WGS sequence"/>
</dbReference>
<evidence type="ECO:0000313" key="4">
    <source>
        <dbReference type="Proteomes" id="UP000092666"/>
    </source>
</evidence>
<feature type="compositionally biased region" description="Low complexity" evidence="1">
    <location>
        <begin position="194"/>
        <end position="205"/>
    </location>
</feature>
<evidence type="ECO:0000256" key="1">
    <source>
        <dbReference type="SAM" id="MobiDB-lite"/>
    </source>
</evidence>
<feature type="transmembrane region" description="Helical" evidence="2">
    <location>
        <begin position="378"/>
        <end position="397"/>
    </location>
</feature>
<proteinExistence type="predicted"/>
<gene>
    <name evidence="3" type="ORF">I316_00278</name>
</gene>
<accession>A0A1B9H453</accession>
<feature type="transmembrane region" description="Helical" evidence="2">
    <location>
        <begin position="409"/>
        <end position="438"/>
    </location>
</feature>
<dbReference type="AlphaFoldDB" id="A0A1B9H453"/>
<dbReference type="EMBL" id="KI669492">
    <property type="protein sequence ID" value="OCF38054.1"/>
    <property type="molecule type" value="Genomic_DNA"/>
</dbReference>
<organism evidence="3 4">
    <name type="scientific">Kwoniella heveanensis BCC8398</name>
    <dbReference type="NCBI Taxonomy" id="1296120"/>
    <lineage>
        <taxon>Eukaryota</taxon>
        <taxon>Fungi</taxon>
        <taxon>Dikarya</taxon>
        <taxon>Basidiomycota</taxon>
        <taxon>Agaricomycotina</taxon>
        <taxon>Tremellomycetes</taxon>
        <taxon>Tremellales</taxon>
        <taxon>Cryptococcaceae</taxon>
        <taxon>Kwoniella</taxon>
    </lineage>
</organism>
<reference evidence="3 4" key="1">
    <citation type="submission" date="2013-07" db="EMBL/GenBank/DDBJ databases">
        <title>The Genome Sequence of Cryptococcus heveanensis BCC8398.</title>
        <authorList>
            <consortium name="The Broad Institute Genome Sequencing Platform"/>
            <person name="Cuomo C."/>
            <person name="Litvintseva A."/>
            <person name="Chen Y."/>
            <person name="Heitman J."/>
            <person name="Sun S."/>
            <person name="Springer D."/>
            <person name="Dromer F."/>
            <person name="Young S.K."/>
            <person name="Zeng Q."/>
            <person name="Gargeya S."/>
            <person name="Fitzgerald M."/>
            <person name="Abouelleil A."/>
            <person name="Alvarado L."/>
            <person name="Berlin A.M."/>
            <person name="Chapman S.B."/>
            <person name="Dewar J."/>
            <person name="Goldberg J."/>
            <person name="Griggs A."/>
            <person name="Gujja S."/>
            <person name="Hansen M."/>
            <person name="Howarth C."/>
            <person name="Imamovic A."/>
            <person name="Larimer J."/>
            <person name="McCowan C."/>
            <person name="Murphy C."/>
            <person name="Pearson M."/>
            <person name="Priest M."/>
            <person name="Roberts A."/>
            <person name="Saif S."/>
            <person name="Shea T."/>
            <person name="Sykes S."/>
            <person name="Wortman J."/>
            <person name="Nusbaum C."/>
            <person name="Birren B."/>
        </authorList>
    </citation>
    <scope>NUCLEOTIDE SEQUENCE [LARGE SCALE GENOMIC DNA]</scope>
    <source>
        <strain evidence="3 4">BCC8398</strain>
    </source>
</reference>